<dbReference type="InterPro" id="IPR021091">
    <property type="entry name" value="Mercury_ion_transport_MerF"/>
</dbReference>
<proteinExistence type="predicted"/>
<keyword evidence="1" id="KW-0812">Transmembrane</keyword>
<protein>
    <submittedName>
        <fullName evidence="2">Mercury resistance system transport protein MerF</fullName>
    </submittedName>
</protein>
<feature type="transmembrane region" description="Helical" evidence="1">
    <location>
        <begin position="12"/>
        <end position="38"/>
    </location>
</feature>
<dbReference type="Gene3D" id="1.10.287.910">
    <property type="entry name" value="bacterial mercury transporter, merf"/>
    <property type="match status" value="1"/>
</dbReference>
<gene>
    <name evidence="2" type="primary">merF</name>
    <name evidence="2" type="ORF">ACFFUT_06940</name>
</gene>
<keyword evidence="1" id="KW-0472">Membrane</keyword>
<keyword evidence="3" id="KW-1185">Reference proteome</keyword>
<reference evidence="2 3" key="1">
    <citation type="submission" date="2024-09" db="EMBL/GenBank/DDBJ databases">
        <authorList>
            <person name="Sun Q."/>
            <person name="Mori K."/>
        </authorList>
    </citation>
    <scope>NUCLEOTIDE SEQUENCE [LARGE SCALE GENOMIC DNA]</scope>
    <source>
        <strain evidence="2 3">CECT 8726</strain>
    </source>
</reference>
<dbReference type="EMBL" id="JBHMEA010000024">
    <property type="protein sequence ID" value="MFB9231518.1"/>
    <property type="molecule type" value="Genomic_DNA"/>
</dbReference>
<dbReference type="Pfam" id="PF11431">
    <property type="entry name" value="Transport_MerF"/>
    <property type="match status" value="1"/>
</dbReference>
<dbReference type="RefSeq" id="WP_213890134.1">
    <property type="nucleotide sequence ID" value="NZ_JAGFNU010000009.1"/>
</dbReference>
<name>A0ABV5JFG0_9RHOB</name>
<feature type="transmembrane region" description="Helical" evidence="1">
    <location>
        <begin position="44"/>
        <end position="62"/>
    </location>
</feature>
<evidence type="ECO:0000256" key="1">
    <source>
        <dbReference type="SAM" id="Phobius"/>
    </source>
</evidence>
<accession>A0ABV5JFG0</accession>
<comment type="caution">
    <text evidence="2">The sequence shown here is derived from an EMBL/GenBank/DDBJ whole genome shotgun (WGS) entry which is preliminary data.</text>
</comment>
<sequence length="67" mass="7081">MQSKKLAKIGAIGTVIVALCCFTPVLVVLLGVLGLSALVGYLDLVLLPLLGVFLAVTIYALVRRTRI</sequence>
<organism evidence="2 3">
    <name type="scientific">Pseudohalocynthiibacter aestuariivivens</name>
    <dbReference type="NCBI Taxonomy" id="1591409"/>
    <lineage>
        <taxon>Bacteria</taxon>
        <taxon>Pseudomonadati</taxon>
        <taxon>Pseudomonadota</taxon>
        <taxon>Alphaproteobacteria</taxon>
        <taxon>Rhodobacterales</taxon>
        <taxon>Paracoccaceae</taxon>
        <taxon>Pseudohalocynthiibacter</taxon>
    </lineage>
</organism>
<evidence type="ECO:0000313" key="2">
    <source>
        <dbReference type="EMBL" id="MFB9231518.1"/>
    </source>
</evidence>
<evidence type="ECO:0000313" key="3">
    <source>
        <dbReference type="Proteomes" id="UP001589683"/>
    </source>
</evidence>
<dbReference type="NCBIfam" id="NF033565">
    <property type="entry name" value="trans_MerF"/>
    <property type="match status" value="1"/>
</dbReference>
<dbReference type="Proteomes" id="UP001589683">
    <property type="component" value="Unassembled WGS sequence"/>
</dbReference>
<keyword evidence="1" id="KW-1133">Transmembrane helix</keyword>